<proteinExistence type="inferred from homology"/>
<name>A0A495D5C7_9PROT</name>
<dbReference type="Pfam" id="PF04295">
    <property type="entry name" value="GD_AH_second"/>
    <property type="match status" value="1"/>
</dbReference>
<dbReference type="Pfam" id="PF20629">
    <property type="entry name" value="GD_AH_C"/>
    <property type="match status" value="1"/>
</dbReference>
<dbReference type="InterPro" id="IPR048332">
    <property type="entry name" value="GD_AH_C"/>
</dbReference>
<comment type="similarity">
    <text evidence="1">Belongs to the UxaA family.</text>
</comment>
<reference evidence="4 5" key="1">
    <citation type="submission" date="2018-10" db="EMBL/GenBank/DDBJ databases">
        <title>Genomic Encyclopedia of Type Strains, Phase IV (KMG-IV): sequencing the most valuable type-strain genomes for metagenomic binning, comparative biology and taxonomic classification.</title>
        <authorList>
            <person name="Goeker M."/>
        </authorList>
    </citation>
    <scope>NUCLEOTIDE SEQUENCE [LARGE SCALE GENOMIC DNA]</scope>
    <source>
        <strain evidence="4 5">DSM 4734</strain>
    </source>
</reference>
<feature type="domain" description="SAF" evidence="3">
    <location>
        <begin position="19"/>
        <end position="88"/>
    </location>
</feature>
<keyword evidence="2" id="KW-0456">Lyase</keyword>
<evidence type="ECO:0000313" key="4">
    <source>
        <dbReference type="EMBL" id="RKQ96220.1"/>
    </source>
</evidence>
<accession>A0A495D5C7</accession>
<dbReference type="RefSeq" id="WP_121211830.1">
    <property type="nucleotide sequence ID" value="NZ_RBIM01000005.1"/>
</dbReference>
<evidence type="ECO:0000313" key="5">
    <source>
        <dbReference type="Proteomes" id="UP000273675"/>
    </source>
</evidence>
<organism evidence="4 5">
    <name type="scientific">Maricaulis maris</name>
    <dbReference type="NCBI Taxonomy" id="74318"/>
    <lineage>
        <taxon>Bacteria</taxon>
        <taxon>Pseudomonadati</taxon>
        <taxon>Pseudomonadota</taxon>
        <taxon>Alphaproteobacteria</taxon>
        <taxon>Maricaulales</taxon>
        <taxon>Maricaulaceae</taxon>
        <taxon>Maricaulis</taxon>
    </lineage>
</organism>
<protein>
    <submittedName>
        <fullName evidence="4">D-altronate dehydratase</fullName>
    </submittedName>
</protein>
<sequence length="503" mass="53135">MSVAEKSAISQGLVVHPDDGVGVATSALARGERPAANLPRLLDPVPAGHKFALTDIPAGAPVIKYGAIIGRARCDIAAGAHVHSHNLETTLSGEQDYAWTGRTADRSSKAAVSTDTFMGYRRFDGRVGIRNEIWVIATVGCVNRTSERIARMAANQVRGQVDGVHAITHPFGCSQLGDDLEKTRAILAGLAQNPNAGGVLLVGLGCESNQYRALLDAMPDTDPLRVRAFACQEAGDELDAGIAAVAEIADHMAQMDRREPCPVSDLVIGLKCGGSDAFSGLTANPLLGRITDRLDAAGGSTILTEVPEMFGAEHILMDRAVSREVHTAIGTMMNRFKRYFIGHGEPVHANPSPGNIEGGITTLEEKSLGGVQKAGSAPVVDVLDYGDRLRRSGLSLLEAPGNDAVSTTAMAAAGATMILFTTGRGTPLGTMVPTLKLATRSDLAERKPNWIDFDAGPILDGEAPDATADRLWRTLLDVAGGKRARNELYDERQIALWKGGVTL</sequence>
<evidence type="ECO:0000259" key="3">
    <source>
        <dbReference type="SMART" id="SM00858"/>
    </source>
</evidence>
<evidence type="ECO:0000256" key="2">
    <source>
        <dbReference type="ARBA" id="ARBA00023239"/>
    </source>
</evidence>
<dbReference type="PANTHER" id="PTHR30536:SF5">
    <property type="entry name" value="ALTRONATE DEHYDRATASE"/>
    <property type="match status" value="1"/>
</dbReference>
<dbReference type="PANTHER" id="PTHR30536">
    <property type="entry name" value="ALTRONATE/GALACTARATE DEHYDRATASE"/>
    <property type="match status" value="1"/>
</dbReference>
<dbReference type="GO" id="GO:0016829">
    <property type="term" value="F:lyase activity"/>
    <property type="evidence" value="ECO:0007669"/>
    <property type="project" value="UniProtKB-KW"/>
</dbReference>
<dbReference type="OrthoDB" id="9804574at2"/>
<dbReference type="InterPro" id="IPR007392">
    <property type="entry name" value="GD_AH_second"/>
</dbReference>
<dbReference type="SMART" id="SM00858">
    <property type="entry name" value="SAF"/>
    <property type="match status" value="1"/>
</dbReference>
<dbReference type="EMBL" id="RBIM01000005">
    <property type="protein sequence ID" value="RKQ96220.1"/>
    <property type="molecule type" value="Genomic_DNA"/>
</dbReference>
<dbReference type="InterPro" id="IPR013974">
    <property type="entry name" value="SAF"/>
</dbReference>
<dbReference type="CDD" id="cd11613">
    <property type="entry name" value="SAF_AH_GD"/>
    <property type="match status" value="1"/>
</dbReference>
<comment type="caution">
    <text evidence="4">The sequence shown here is derived from an EMBL/GenBank/DDBJ whole genome shotgun (WGS) entry which is preliminary data.</text>
</comment>
<dbReference type="InterPro" id="IPR044144">
    <property type="entry name" value="SAF_UxaA/GarD"/>
</dbReference>
<dbReference type="Gene3D" id="2.30.130.110">
    <property type="match status" value="1"/>
</dbReference>
<dbReference type="InterPro" id="IPR052172">
    <property type="entry name" value="UxaA_altronate/galactarate_dh"/>
</dbReference>
<dbReference type="GO" id="GO:0019698">
    <property type="term" value="P:D-galacturonate catabolic process"/>
    <property type="evidence" value="ECO:0007669"/>
    <property type="project" value="TreeGrafter"/>
</dbReference>
<dbReference type="Proteomes" id="UP000273675">
    <property type="component" value="Unassembled WGS sequence"/>
</dbReference>
<gene>
    <name evidence="4" type="ORF">C7435_2472</name>
</gene>
<dbReference type="AlphaFoldDB" id="A0A495D5C7"/>
<evidence type="ECO:0000256" key="1">
    <source>
        <dbReference type="ARBA" id="ARBA00010986"/>
    </source>
</evidence>
<dbReference type="Pfam" id="PF08666">
    <property type="entry name" value="SAF"/>
    <property type="match status" value="1"/>
</dbReference>